<dbReference type="AlphaFoldDB" id="A0AB33IV12"/>
<gene>
    <name evidence="1" type="ORF">GTC17254_10160</name>
</gene>
<reference evidence="1" key="1">
    <citation type="submission" date="2024-07" db="EMBL/GenBank/DDBJ databases">
        <title>Complete genome sequence of Prevotella sp. YM-2024 GTC17254.</title>
        <authorList>
            <person name="Hayashi M."/>
            <person name="Muto Y."/>
            <person name="Tanaka K."/>
            <person name="Niwa H."/>
        </authorList>
    </citation>
    <scope>NUCLEOTIDE SEQUENCE</scope>
    <source>
        <strain evidence="1">GTC17254</strain>
    </source>
</reference>
<protein>
    <recommendedName>
        <fullName evidence="2">WD40 repeat domain-containing protein</fullName>
    </recommendedName>
</protein>
<organism evidence="1">
    <name type="scientific">Prevotella sp. GTC17254</name>
    <dbReference type="NCBI Taxonomy" id="3236794"/>
    <lineage>
        <taxon>Bacteria</taxon>
        <taxon>Pseudomonadati</taxon>
        <taxon>Bacteroidota</taxon>
        <taxon>Bacteroidia</taxon>
        <taxon>Bacteroidales</taxon>
        <taxon>Prevotellaceae</taxon>
        <taxon>Prevotella</taxon>
    </lineage>
</organism>
<evidence type="ECO:0000313" key="1">
    <source>
        <dbReference type="EMBL" id="BFO73419.1"/>
    </source>
</evidence>
<proteinExistence type="predicted"/>
<evidence type="ECO:0008006" key="2">
    <source>
        <dbReference type="Google" id="ProtNLM"/>
    </source>
</evidence>
<accession>A0AB33IV12</accession>
<dbReference type="EMBL" id="AP035786">
    <property type="protein sequence ID" value="BFO73419.1"/>
    <property type="molecule type" value="Genomic_DNA"/>
</dbReference>
<sequence length="61" mass="6670">MEKIWSFILYTGNRLNLVQHENGKLMISGVGNNQKVTVYGVNGQLLGATMSNDGMAILDIT</sequence>
<name>A0AB33IV12_9BACT</name>